<proteinExistence type="predicted"/>
<keyword evidence="2" id="KW-0472">Membrane</keyword>
<evidence type="ECO:0000313" key="5">
    <source>
        <dbReference type="RefSeq" id="XP_022322955.1"/>
    </source>
</evidence>
<reference evidence="5" key="1">
    <citation type="submission" date="2025-08" db="UniProtKB">
        <authorList>
            <consortium name="RefSeq"/>
        </authorList>
    </citation>
    <scope>IDENTIFICATION</scope>
    <source>
        <tissue evidence="5">Whole sample</tissue>
    </source>
</reference>
<dbReference type="OrthoDB" id="6147845at2759"/>
<gene>
    <name evidence="5" type="primary">LOC111124395</name>
</gene>
<accession>A0A8B8D5L8</accession>
<feature type="transmembrane region" description="Helical" evidence="2">
    <location>
        <begin position="415"/>
        <end position="439"/>
    </location>
</feature>
<sequence length="544" mass="59129">MTVNTSPGKLQLSVERPSVSEGTAITFVCSGYTGRPRPVVHLLLQEVFNGTREQLLHPVMTESDPSVTMLENGTYTLSHNFTWITGWRDNFVEFRCDISYSVGLGIALSSARSDPITINHPVSTLRFKSGPGLLSTEHRAWRSTAFSPDPKQSQVCFLFSYLEGSQSRQRKNRVGIGSGISWQTAGFQNRSTASGQLSPVASANLRFSIRNDSIQCPYDFSEYFCSSSFLTTTSGAVTENTNPAQVSYSVQPRTIQSPSIKVFGSAEVTTQREFRNGTTIQLTCTGQIGSNTNSIIRWCVKTAGSSTFFGLPDTAVHSGAVLGAGCQHTRSSTITYNVTSSDTYTEFLCESGFTSLCNSGTAKQFVSIKLESPATTPMMTTTEGVTTVLPTTSVTRGNVVTPRGQTTDDSSNTPLIAGVVVGSLVVLILIVLVLVYFLVIRRKKEEPSTELSNDNVFEAKPRSSNEEGPVYSVPIKNKTGDKQKEGEINTDLSIQRTGPEKELNYVDLDLVPSSEVVAVKPVRKSRMMEVSNTEYASVTFGSPK</sequence>
<dbReference type="PROSITE" id="PS50835">
    <property type="entry name" value="IG_LIKE"/>
    <property type="match status" value="1"/>
</dbReference>
<evidence type="ECO:0000256" key="1">
    <source>
        <dbReference type="SAM" id="MobiDB-lite"/>
    </source>
</evidence>
<dbReference type="KEGG" id="cvn:111124395"/>
<dbReference type="Proteomes" id="UP000694844">
    <property type="component" value="Chromosome 3"/>
</dbReference>
<keyword evidence="2" id="KW-1133">Transmembrane helix</keyword>
<evidence type="ECO:0000259" key="3">
    <source>
        <dbReference type="PROSITE" id="PS50835"/>
    </source>
</evidence>
<dbReference type="RefSeq" id="XP_022322955.1">
    <property type="nucleotide sequence ID" value="XM_022467247.1"/>
</dbReference>
<organism evidence="4 5">
    <name type="scientific">Crassostrea virginica</name>
    <name type="common">Eastern oyster</name>
    <dbReference type="NCBI Taxonomy" id="6565"/>
    <lineage>
        <taxon>Eukaryota</taxon>
        <taxon>Metazoa</taxon>
        <taxon>Spiralia</taxon>
        <taxon>Lophotrochozoa</taxon>
        <taxon>Mollusca</taxon>
        <taxon>Bivalvia</taxon>
        <taxon>Autobranchia</taxon>
        <taxon>Pteriomorphia</taxon>
        <taxon>Ostreida</taxon>
        <taxon>Ostreoidea</taxon>
        <taxon>Ostreidae</taxon>
        <taxon>Crassostrea</taxon>
    </lineage>
</organism>
<keyword evidence="2" id="KW-0812">Transmembrane</keyword>
<evidence type="ECO:0000313" key="4">
    <source>
        <dbReference type="Proteomes" id="UP000694844"/>
    </source>
</evidence>
<feature type="domain" description="Ig-like" evidence="3">
    <location>
        <begin position="258"/>
        <end position="369"/>
    </location>
</feature>
<protein>
    <submittedName>
        <fullName evidence="5">Uncharacterized protein LOC111124395</fullName>
    </submittedName>
</protein>
<name>A0A8B8D5L8_CRAVI</name>
<dbReference type="InterPro" id="IPR007110">
    <property type="entry name" value="Ig-like_dom"/>
</dbReference>
<dbReference type="GeneID" id="111124395"/>
<feature type="region of interest" description="Disordered" evidence="1">
    <location>
        <begin position="449"/>
        <end position="485"/>
    </location>
</feature>
<keyword evidence="4" id="KW-1185">Reference proteome</keyword>
<dbReference type="AlphaFoldDB" id="A0A8B8D5L8"/>
<evidence type="ECO:0000256" key="2">
    <source>
        <dbReference type="SAM" id="Phobius"/>
    </source>
</evidence>